<accession>A0A2H6KEC6</accession>
<keyword evidence="1" id="KW-0378">Hydrolase</keyword>
<name>A0A2H6KEC6_9APIC</name>
<keyword evidence="2" id="KW-1185">Reference proteome</keyword>
<dbReference type="Proteomes" id="UP000236319">
    <property type="component" value="Unassembled WGS sequence"/>
</dbReference>
<reference evidence="1 2" key="1">
    <citation type="journal article" date="2017" name="BMC Genomics">
        <title>Whole-genome assembly of Babesia ovata and comparative genomics between closely related pathogens.</title>
        <authorList>
            <person name="Yamagishi J."/>
            <person name="Asada M."/>
            <person name="Hakimi H."/>
            <person name="Tanaka T.Q."/>
            <person name="Sugimoto C."/>
            <person name="Kawazu S."/>
        </authorList>
    </citation>
    <scope>NUCLEOTIDE SEQUENCE [LARGE SCALE GENOMIC DNA]</scope>
    <source>
        <strain evidence="1 2">Miyake</strain>
    </source>
</reference>
<dbReference type="VEuPathDB" id="PiroplasmaDB:BOVATA_028440"/>
<dbReference type="AlphaFoldDB" id="A0A2H6KEC6"/>
<proteinExistence type="predicted"/>
<keyword evidence="1" id="KW-0540">Nuclease</keyword>
<evidence type="ECO:0000313" key="1">
    <source>
        <dbReference type="EMBL" id="GBE61351.1"/>
    </source>
</evidence>
<dbReference type="OrthoDB" id="365463at2759"/>
<dbReference type="GeneID" id="39875121"/>
<keyword evidence="1" id="KW-0269">Exonuclease</keyword>
<evidence type="ECO:0000313" key="2">
    <source>
        <dbReference type="Proteomes" id="UP000236319"/>
    </source>
</evidence>
<dbReference type="GO" id="GO:0004527">
    <property type="term" value="F:exonuclease activity"/>
    <property type="evidence" value="ECO:0007669"/>
    <property type="project" value="UniProtKB-KW"/>
</dbReference>
<dbReference type="EMBL" id="BDSA01000003">
    <property type="protein sequence ID" value="GBE61351.1"/>
    <property type="molecule type" value="Genomic_DNA"/>
</dbReference>
<comment type="caution">
    <text evidence="1">The sequence shown here is derived from an EMBL/GenBank/DDBJ whole genome shotgun (WGS) entry which is preliminary data.</text>
</comment>
<gene>
    <name evidence="1" type="ORF">BOVATA_028440</name>
</gene>
<dbReference type="RefSeq" id="XP_028867594.1">
    <property type="nucleotide sequence ID" value="XM_029011761.1"/>
</dbReference>
<protein>
    <submittedName>
        <fullName evidence="1">Conserved exonuclease</fullName>
    </submittedName>
</protein>
<sequence length="411" mass="47170">MHLTQIREYALVKSPVFSSFFSSPLASSVGEQHVRDEPQGPESERPNSAFAKESGIACLLESENHVLNATQKQLIAAMLANANDLNLPKKLKFHIYVGREDGRSHVVLCNCCAYEFADLLVKILENFDRFRRNPEPRIARRSCVSSIVKRIIEQISPLEYEQRNAVLPPPRNEVWDATLMFTAGTIHHRSPKVKYRRIVVAASVMLLYVLMPHDYAVRHLGRVIRTADHQSLIELSAIIDTLVLSFPKEVDVWSLKLYLVKEFLKRLKAKGAYLINGVERLLSSDCMGIESFLLKITKKNKMNGRLSWFLRLLHDNVRTLAVRNLPANVKSRVIEQIERYFIKLYSALLVANDGYQGIFYIYYNIVRDHPERLKKLRAICEQADRNESWEANLEILNKAAERQAISAQRSV</sequence>
<organism evidence="1 2">
    <name type="scientific">Babesia ovata</name>
    <dbReference type="NCBI Taxonomy" id="189622"/>
    <lineage>
        <taxon>Eukaryota</taxon>
        <taxon>Sar</taxon>
        <taxon>Alveolata</taxon>
        <taxon>Apicomplexa</taxon>
        <taxon>Aconoidasida</taxon>
        <taxon>Piroplasmida</taxon>
        <taxon>Babesiidae</taxon>
        <taxon>Babesia</taxon>
    </lineage>
</organism>